<sequence>MKIQVKNLGTIKEGTVELSKNLIFCCFGNFAPRISRNEDRCAKPFNDERPVGNLKECLLRRVVGVQDLSWTDSSKINFGLQKWKRLKY</sequence>
<accession>A0A0A6RTT1</accession>
<dbReference type="AlphaFoldDB" id="A0A0A6RTT1"/>
<name>A0A0A6RTT1_9GAMM</name>
<keyword evidence="2" id="KW-1185">Reference proteome</keyword>
<reference evidence="1 2" key="1">
    <citation type="journal article" date="2016" name="Front. Microbiol.">
        <title>Single-Cell (Meta-)Genomics of a Dimorphic Candidatus Thiomargarita nelsonii Reveals Genomic Plasticity.</title>
        <authorList>
            <person name="Flood B.E."/>
            <person name="Fliss P."/>
            <person name="Jones D.S."/>
            <person name="Dick G.J."/>
            <person name="Jain S."/>
            <person name="Kaster A.K."/>
            <person name="Winkel M."/>
            <person name="Mussmann M."/>
            <person name="Bailey J."/>
        </authorList>
    </citation>
    <scope>NUCLEOTIDE SEQUENCE [LARGE SCALE GENOMIC DNA]</scope>
    <source>
        <strain evidence="1">Hydrate Ridge</strain>
    </source>
</reference>
<protein>
    <submittedName>
        <fullName evidence="1">Uncharacterized protein</fullName>
    </submittedName>
</protein>
<comment type="caution">
    <text evidence="1">The sequence shown here is derived from an EMBL/GenBank/DDBJ whole genome shotgun (WGS) entry which is preliminary data.</text>
</comment>
<evidence type="ECO:0000313" key="1">
    <source>
        <dbReference type="EMBL" id="KHD07276.1"/>
    </source>
</evidence>
<proteinExistence type="predicted"/>
<dbReference type="Proteomes" id="UP000030428">
    <property type="component" value="Unassembled WGS sequence"/>
</dbReference>
<dbReference type="EMBL" id="JSZA02000065">
    <property type="protein sequence ID" value="KHD07276.1"/>
    <property type="molecule type" value="Genomic_DNA"/>
</dbReference>
<organism evidence="1 2">
    <name type="scientific">Candidatus Thiomargarita nelsonii</name>
    <dbReference type="NCBI Taxonomy" id="1003181"/>
    <lineage>
        <taxon>Bacteria</taxon>
        <taxon>Pseudomonadati</taxon>
        <taxon>Pseudomonadota</taxon>
        <taxon>Gammaproteobacteria</taxon>
        <taxon>Thiotrichales</taxon>
        <taxon>Thiotrichaceae</taxon>
        <taxon>Thiomargarita</taxon>
    </lineage>
</organism>
<evidence type="ECO:0000313" key="2">
    <source>
        <dbReference type="Proteomes" id="UP000030428"/>
    </source>
</evidence>
<gene>
    <name evidence="1" type="ORF">PN36_17165</name>
</gene>